<evidence type="ECO:0000256" key="12">
    <source>
        <dbReference type="ARBA" id="ARBA00030514"/>
    </source>
</evidence>
<dbReference type="GO" id="GO:0046872">
    <property type="term" value="F:metal ion binding"/>
    <property type="evidence" value="ECO:0007669"/>
    <property type="project" value="UniProtKB-UniRule"/>
</dbReference>
<evidence type="ECO:0000256" key="5">
    <source>
        <dbReference type="ARBA" id="ARBA00022448"/>
    </source>
</evidence>
<keyword evidence="5 14" id="KW-0813">Transport</keyword>
<dbReference type="SUPFAM" id="SSF52518">
    <property type="entry name" value="Thiamin diphosphate-binding fold (THDP-binding)"/>
    <property type="match status" value="2"/>
</dbReference>
<dbReference type="InterPro" id="IPR011766">
    <property type="entry name" value="TPP_enzyme_TPP-bd"/>
</dbReference>
<dbReference type="CDD" id="cd02008">
    <property type="entry name" value="TPP_IOR_alpha"/>
    <property type="match status" value="1"/>
</dbReference>
<dbReference type="NCBIfam" id="TIGR03336">
    <property type="entry name" value="IOR_alpha"/>
    <property type="match status" value="1"/>
</dbReference>
<keyword evidence="6 14" id="KW-0004">4Fe-4S</keyword>
<keyword evidence="18" id="KW-1185">Reference proteome</keyword>
<dbReference type="InterPro" id="IPR029061">
    <property type="entry name" value="THDP-binding"/>
</dbReference>
<dbReference type="OrthoDB" id="9794954at2"/>
<proteinExistence type="predicted"/>
<keyword evidence="8 14" id="KW-0249">Electron transport</keyword>
<dbReference type="CDD" id="cd07034">
    <property type="entry name" value="TPP_PYR_PFOR_IOR-alpha_like"/>
    <property type="match status" value="1"/>
</dbReference>
<feature type="binding site" evidence="15">
    <location>
        <position position="546"/>
    </location>
    <ligand>
        <name>[4Fe-4S] cluster</name>
        <dbReference type="ChEBI" id="CHEBI:49883"/>
        <label>1</label>
    </ligand>
</feature>
<dbReference type="InterPro" id="IPR017721">
    <property type="entry name" value="IorA"/>
</dbReference>
<evidence type="ECO:0000256" key="6">
    <source>
        <dbReference type="ARBA" id="ARBA00022485"/>
    </source>
</evidence>
<keyword evidence="11 14" id="KW-0411">Iron-sulfur</keyword>
<dbReference type="FunFam" id="3.40.50.970:FF:000039">
    <property type="entry name" value="Indolepyruvate oxidoreductase subunit IorA"/>
    <property type="match status" value="1"/>
</dbReference>
<evidence type="ECO:0000256" key="13">
    <source>
        <dbReference type="ARBA" id="ARBA00048332"/>
    </source>
</evidence>
<keyword evidence="10 14" id="KW-0408">Iron</keyword>
<dbReference type="Gene3D" id="3.40.50.920">
    <property type="match status" value="1"/>
</dbReference>
<feature type="binding site" evidence="15">
    <location>
        <position position="574"/>
    </location>
    <ligand>
        <name>[4Fe-4S] cluster</name>
        <dbReference type="ChEBI" id="CHEBI:49883"/>
        <label>2</label>
    </ligand>
</feature>
<dbReference type="InterPro" id="IPR002880">
    <property type="entry name" value="Pyrv_Fd/Flavodoxin_OxRdtase_N"/>
</dbReference>
<feature type="binding site" evidence="15">
    <location>
        <position position="543"/>
    </location>
    <ligand>
        <name>[4Fe-4S] cluster</name>
        <dbReference type="ChEBI" id="CHEBI:49883"/>
        <label>1</label>
    </ligand>
</feature>
<dbReference type="InterPro" id="IPR045025">
    <property type="entry name" value="HACL1-like"/>
</dbReference>
<evidence type="ECO:0000313" key="17">
    <source>
        <dbReference type="EMBL" id="SDX51120.1"/>
    </source>
</evidence>
<dbReference type="InterPro" id="IPR017896">
    <property type="entry name" value="4Fe4S_Fe-S-bd"/>
</dbReference>
<dbReference type="Proteomes" id="UP000198828">
    <property type="component" value="Unassembled WGS sequence"/>
</dbReference>
<feature type="domain" description="4Fe-4S ferredoxin-type" evidence="16">
    <location>
        <begin position="559"/>
        <end position="588"/>
    </location>
</feature>
<organism evidence="17 18">
    <name type="scientific">Tepidimicrobium xylanilyticum</name>
    <dbReference type="NCBI Taxonomy" id="1123352"/>
    <lineage>
        <taxon>Bacteria</taxon>
        <taxon>Bacillati</taxon>
        <taxon>Bacillota</taxon>
        <taxon>Tissierellia</taxon>
        <taxon>Tissierellales</taxon>
        <taxon>Tepidimicrobiaceae</taxon>
        <taxon>Tepidimicrobium</taxon>
    </lineage>
</organism>
<evidence type="ECO:0000259" key="16">
    <source>
        <dbReference type="PROSITE" id="PS51379"/>
    </source>
</evidence>
<dbReference type="AlphaFoldDB" id="A0A1H3CAP8"/>
<keyword evidence="7 14" id="KW-0479">Metal-binding</keyword>
<dbReference type="RefSeq" id="WP_093754070.1">
    <property type="nucleotide sequence ID" value="NZ_FNNG01000012.1"/>
</dbReference>
<evidence type="ECO:0000256" key="15">
    <source>
        <dbReference type="PIRSR" id="PIRSR006439-50"/>
    </source>
</evidence>
<evidence type="ECO:0000256" key="2">
    <source>
        <dbReference type="ARBA" id="ARBA00011238"/>
    </source>
</evidence>
<evidence type="ECO:0000256" key="8">
    <source>
        <dbReference type="ARBA" id="ARBA00022982"/>
    </source>
</evidence>
<dbReference type="EMBL" id="FNNG01000012">
    <property type="protein sequence ID" value="SDX51120.1"/>
    <property type="molecule type" value="Genomic_DNA"/>
</dbReference>
<feature type="binding site" evidence="15">
    <location>
        <position position="578"/>
    </location>
    <ligand>
        <name>[4Fe-4S] cluster</name>
        <dbReference type="ChEBI" id="CHEBI:49883"/>
        <label>1</label>
    </ligand>
</feature>
<dbReference type="GO" id="GO:0043805">
    <property type="term" value="F:indolepyruvate ferredoxin oxidoreductase activity"/>
    <property type="evidence" value="ECO:0007669"/>
    <property type="project" value="UniProtKB-UniRule"/>
</dbReference>
<dbReference type="InterPro" id="IPR009014">
    <property type="entry name" value="Transketo_C/PFOR_II"/>
</dbReference>
<evidence type="ECO:0000256" key="9">
    <source>
        <dbReference type="ARBA" id="ARBA00023002"/>
    </source>
</evidence>
<dbReference type="PANTHER" id="PTHR43710">
    <property type="entry name" value="2-HYDROXYACYL-COA LYASE"/>
    <property type="match status" value="1"/>
</dbReference>
<dbReference type="EC" id="1.2.7.8" evidence="3 14"/>
<dbReference type="Gene3D" id="3.30.70.20">
    <property type="match status" value="1"/>
</dbReference>
<comment type="catalytic activity">
    <reaction evidence="13 14">
        <text>indole-3-pyruvate + 2 oxidized [2Fe-2S]-[ferredoxin] + CoA = (indol-3-yl)acetyl-CoA + 2 reduced [2Fe-2S]-[ferredoxin] + CO2 + H(+)</text>
        <dbReference type="Rhea" id="RHEA:12645"/>
        <dbReference type="Rhea" id="RHEA-COMP:10000"/>
        <dbReference type="Rhea" id="RHEA-COMP:10001"/>
        <dbReference type="ChEBI" id="CHEBI:15378"/>
        <dbReference type="ChEBI" id="CHEBI:16526"/>
        <dbReference type="ChEBI" id="CHEBI:17640"/>
        <dbReference type="ChEBI" id="CHEBI:33737"/>
        <dbReference type="ChEBI" id="CHEBI:33738"/>
        <dbReference type="ChEBI" id="CHEBI:57271"/>
        <dbReference type="ChEBI" id="CHEBI:57287"/>
        <dbReference type="EC" id="1.2.7.8"/>
    </reaction>
</comment>
<keyword evidence="9 14" id="KW-0560">Oxidoreductase</keyword>
<evidence type="ECO:0000256" key="3">
    <source>
        <dbReference type="ARBA" id="ARBA00012812"/>
    </source>
</evidence>
<reference evidence="17 18" key="1">
    <citation type="submission" date="2016-10" db="EMBL/GenBank/DDBJ databases">
        <authorList>
            <person name="de Groot N.N."/>
        </authorList>
    </citation>
    <scope>NUCLEOTIDE SEQUENCE [LARGE SCALE GENOMIC DNA]</scope>
    <source>
        <strain evidence="17 18">DSM 23310</strain>
    </source>
</reference>
<evidence type="ECO:0000313" key="18">
    <source>
        <dbReference type="Proteomes" id="UP000198828"/>
    </source>
</evidence>
<dbReference type="Pfam" id="PF00037">
    <property type="entry name" value="Fer4"/>
    <property type="match status" value="1"/>
</dbReference>
<dbReference type="PROSITE" id="PS51379">
    <property type="entry name" value="4FE4S_FER_2"/>
    <property type="match status" value="2"/>
</dbReference>
<feature type="domain" description="4Fe-4S ferredoxin-type" evidence="16">
    <location>
        <begin position="531"/>
        <end position="558"/>
    </location>
</feature>
<evidence type="ECO:0000256" key="11">
    <source>
        <dbReference type="ARBA" id="ARBA00023014"/>
    </source>
</evidence>
<dbReference type="GO" id="GO:0030976">
    <property type="term" value="F:thiamine pyrophosphate binding"/>
    <property type="evidence" value="ECO:0007669"/>
    <property type="project" value="InterPro"/>
</dbReference>
<dbReference type="Pfam" id="PF01855">
    <property type="entry name" value="POR_N"/>
    <property type="match status" value="1"/>
</dbReference>
<evidence type="ECO:0000256" key="14">
    <source>
        <dbReference type="PIRNR" id="PIRNR006439"/>
    </source>
</evidence>
<dbReference type="Gene3D" id="3.40.50.970">
    <property type="match status" value="2"/>
</dbReference>
<sequence length="595" mass="65856">MKKLLTGNEAIARGAYEAGCLIASAYPGTPSTEILENVSQYREIYSEWSTNEKVALEVGCGASIAGARALVAMKHVGLNVAADPLFTIAYEGVNGGLVIITADEPGMHSSQNEQDNRLYAAHAKVAMVEPADSQECKDFIKEAFEISERFDTPVLFRVTTRVCHSKGLVELKDRKEVGIKEYVKDLRKYIMVPANAKVKHVEIEKERLPKLQEYSNTTSLNRIEYNDKSIGIIANGISYYHAKEVFKDKASYLKIGFSYPLPDKLIREFAEQVDKLYVIEENEPYMENFIKAMGIDCIGKEVLPICGELSPEIIRKALLGEEERESYTLDMEIPARPPTLCAGCPHRGIFYEVSKYKDKIIATSDIGCYTLGMAPPLGVGDTVICMGAGISAGIGFDRVNKKANRNKKVFGFVGDSTFFHSGITGLIDGIYNGTNMVIVILDNRTTGMTGHQENPGTGRNILGEQAPMIDIESLVKAVGIKEENIRVTDPYNLKETREAVKDAYESEEPFVIITKRPCALIKEVQRARRGLYCEVDQEKCRKCKACLRIGCPAISFRDNVISVDRAQCNGCSICLQVCPFDAIELKGKAGDFHVQ</sequence>
<keyword evidence="17" id="KW-0670">Pyruvate</keyword>
<feature type="binding site" evidence="15">
    <location>
        <position position="568"/>
    </location>
    <ligand>
        <name>[4Fe-4S] cluster</name>
        <dbReference type="ChEBI" id="CHEBI:49883"/>
        <label>2</label>
    </ligand>
</feature>
<dbReference type="Pfam" id="PF02775">
    <property type="entry name" value="TPP_enzyme_C"/>
    <property type="match status" value="1"/>
</dbReference>
<comment type="subunit">
    <text evidence="2">Heterodimer of the IorA and IorB subunits.</text>
</comment>
<feature type="binding site" evidence="15">
    <location>
        <position position="540"/>
    </location>
    <ligand>
        <name>[4Fe-4S] cluster</name>
        <dbReference type="ChEBI" id="CHEBI:49883"/>
        <label>1</label>
    </ligand>
</feature>
<feature type="binding site" evidence="15">
    <location>
        <position position="551"/>
    </location>
    <ligand>
        <name>[4Fe-4S] cluster</name>
        <dbReference type="ChEBI" id="CHEBI:49883"/>
        <label>2</label>
    </ligand>
</feature>
<dbReference type="PROSITE" id="PS00198">
    <property type="entry name" value="4FE4S_FER_1"/>
    <property type="match status" value="1"/>
</dbReference>
<protein>
    <recommendedName>
        <fullName evidence="4 14">Indolepyruvate oxidoreductase subunit IorA</fullName>
        <shortName evidence="14">IOR</shortName>
        <ecNumber evidence="3 14">1.2.7.8</ecNumber>
    </recommendedName>
    <alternativeName>
        <fullName evidence="12 14">Indolepyruvate ferredoxin oxidoreductase subunit alpha</fullName>
    </alternativeName>
</protein>
<accession>A0A1H3CAP8</accession>
<name>A0A1H3CAP8_9FIRM</name>
<dbReference type="SUPFAM" id="SSF52922">
    <property type="entry name" value="TK C-terminal domain-like"/>
    <property type="match status" value="1"/>
</dbReference>
<dbReference type="PIRSF" id="PIRSF006439">
    <property type="entry name" value="Indolepyruvate_ferr_oxidored"/>
    <property type="match status" value="1"/>
</dbReference>
<evidence type="ECO:0000256" key="1">
    <source>
        <dbReference type="ARBA" id="ARBA00002995"/>
    </source>
</evidence>
<evidence type="ECO:0000256" key="4">
    <source>
        <dbReference type="ARBA" id="ARBA00017710"/>
    </source>
</evidence>
<dbReference type="InterPro" id="IPR017900">
    <property type="entry name" value="4Fe4S_Fe_S_CS"/>
</dbReference>
<comment type="cofactor">
    <cofactor evidence="14 15">
        <name>[4Fe-4S] cluster</name>
        <dbReference type="ChEBI" id="CHEBI:49883"/>
    </cofactor>
    <text evidence="14 15">Binds 2 [4Fe-4S] clusters. In this family the first cluster has a non-standard and varying [4Fe-4S] binding motif CX(2)CX(2)CX(4-5)CP.</text>
</comment>
<dbReference type="GO" id="GO:0051539">
    <property type="term" value="F:4 iron, 4 sulfur cluster binding"/>
    <property type="evidence" value="ECO:0007669"/>
    <property type="project" value="UniProtKB-UniRule"/>
</dbReference>
<feature type="binding site" evidence="15">
    <location>
        <position position="571"/>
    </location>
    <ligand>
        <name>[4Fe-4S] cluster</name>
        <dbReference type="ChEBI" id="CHEBI:49883"/>
        <label>2</label>
    </ligand>
</feature>
<dbReference type="PANTHER" id="PTHR43710:SF5">
    <property type="entry name" value="INDOLEPYRUVATE FERREDOXIN OXIDOREDUCTASE ALPHA SUBUNIT"/>
    <property type="match status" value="1"/>
</dbReference>
<evidence type="ECO:0000256" key="7">
    <source>
        <dbReference type="ARBA" id="ARBA00022723"/>
    </source>
</evidence>
<evidence type="ECO:0000256" key="10">
    <source>
        <dbReference type="ARBA" id="ARBA00023004"/>
    </source>
</evidence>
<gene>
    <name evidence="17" type="ORF">SAMN05660923_02434</name>
</gene>
<comment type="function">
    <text evidence="1 14">Catalyzes the ferredoxin-dependent oxidative decarboxylation of arylpyruvates.</text>
</comment>